<dbReference type="HOGENOM" id="CLU_018869_0_1_12"/>
<comment type="domain">
    <text evidence="6">The N-terminal region contains the highly conserved SGGXDS motif, predicted to be a P-loop motif involved in ATP binding.</text>
</comment>
<keyword evidence="3 6" id="KW-0547">Nucleotide-binding</keyword>
<feature type="binding site" evidence="6">
    <location>
        <begin position="25"/>
        <end position="30"/>
    </location>
    <ligand>
        <name>ATP</name>
        <dbReference type="ChEBI" id="CHEBI:30616"/>
    </ligand>
</feature>
<evidence type="ECO:0000259" key="7">
    <source>
        <dbReference type="Pfam" id="PF01171"/>
    </source>
</evidence>
<keyword evidence="1 6" id="KW-0436">Ligase</keyword>
<comment type="catalytic activity">
    <reaction evidence="5 6">
        <text>cytidine(34) in tRNA(Ile2) + L-lysine + ATP = lysidine(34) in tRNA(Ile2) + AMP + diphosphate + H(+)</text>
        <dbReference type="Rhea" id="RHEA:43744"/>
        <dbReference type="Rhea" id="RHEA-COMP:10625"/>
        <dbReference type="Rhea" id="RHEA-COMP:10670"/>
        <dbReference type="ChEBI" id="CHEBI:15378"/>
        <dbReference type="ChEBI" id="CHEBI:30616"/>
        <dbReference type="ChEBI" id="CHEBI:32551"/>
        <dbReference type="ChEBI" id="CHEBI:33019"/>
        <dbReference type="ChEBI" id="CHEBI:82748"/>
        <dbReference type="ChEBI" id="CHEBI:83665"/>
        <dbReference type="ChEBI" id="CHEBI:456215"/>
        <dbReference type="EC" id="6.3.4.19"/>
    </reaction>
</comment>
<dbReference type="PANTHER" id="PTHR43033:SF1">
    <property type="entry name" value="TRNA(ILE)-LYSIDINE SYNTHASE-RELATED"/>
    <property type="match status" value="1"/>
</dbReference>
<evidence type="ECO:0000256" key="5">
    <source>
        <dbReference type="ARBA" id="ARBA00048539"/>
    </source>
</evidence>
<evidence type="ECO:0000313" key="9">
    <source>
        <dbReference type="Proteomes" id="UP000007254"/>
    </source>
</evidence>
<dbReference type="NCBIfam" id="TIGR02432">
    <property type="entry name" value="lysidine_TilS_N"/>
    <property type="match status" value="1"/>
</dbReference>
<feature type="domain" description="tRNA(Ile)-lysidine/2-thiocytidine synthase N-terminal" evidence="7">
    <location>
        <begin position="20"/>
        <end position="202"/>
    </location>
</feature>
<comment type="function">
    <text evidence="6">Ligates lysine onto the cytidine present at position 34 of the AUA codon-specific tRNA(Ile) that contains the anticodon CAU, in an ATP-dependent manner. Cytidine is converted to lysidine, thus changing the amino acid specificity of the tRNA from methionine to isoleucine.</text>
</comment>
<dbReference type="STRING" id="869211.Spith_1069"/>
<dbReference type="GO" id="GO:0005737">
    <property type="term" value="C:cytoplasm"/>
    <property type="evidence" value="ECO:0007669"/>
    <property type="project" value="UniProtKB-SubCell"/>
</dbReference>
<sequence>MLEKVYTFFKGFDHVEGAVVLVACSGGPDSTALLHSLFLLRQRLNLTLKVVYLDHGIRPRSERDQEYRFVMSLAETRDLPSHIKRLPEGWILHRAKASKKSVEEVAREERYAFFEELLSKGEGDYVALGHTRDDQVETVVFRFLRGSDPLALRGMSPVRDRYLRPLLSCSRSEVLSFLQEQGLSYLEDSSNEKDSYDRNFLRIHVLPLLEKRFPGWTKAVVALSEKAELYHRYLERRVPVGEIPIEEIPSGLRVPFHLVSMADPLERYLLFYRLYQVFMSREGSSEGEELPFWHIRPYVWHPESLWDGIVVGRGVMMRREGEYLVVRSHVVLHGENGYFVVIEKEGEFRLTDELRMEVRCGRHIPFEKGRPGANEMVLPVGTYVCRSRKAGDAVARGSLRRSVHKVFQMWNLPPHLRCSIPVLEAPGKGIVAILGGWAGYEDIFADPNPVPFKGDEDVLYIRLHHVGRSIER</sequence>
<dbReference type="Pfam" id="PF01171">
    <property type="entry name" value="ATP_bind_3"/>
    <property type="match status" value="1"/>
</dbReference>
<dbReference type="Gene3D" id="3.40.50.620">
    <property type="entry name" value="HUPs"/>
    <property type="match status" value="1"/>
</dbReference>
<comment type="similarity">
    <text evidence="6">Belongs to the tRNA(Ile)-lysidine synthase family.</text>
</comment>
<keyword evidence="4 6" id="KW-0067">ATP-binding</keyword>
<evidence type="ECO:0000256" key="6">
    <source>
        <dbReference type="HAMAP-Rule" id="MF_01161"/>
    </source>
</evidence>
<dbReference type="InterPro" id="IPR012094">
    <property type="entry name" value="tRNA_Ile_lys_synt"/>
</dbReference>
<keyword evidence="6" id="KW-0963">Cytoplasm</keyword>
<evidence type="ECO:0000256" key="4">
    <source>
        <dbReference type="ARBA" id="ARBA00022840"/>
    </source>
</evidence>
<proteinExistence type="inferred from homology"/>
<dbReference type="InterPro" id="IPR014729">
    <property type="entry name" value="Rossmann-like_a/b/a_fold"/>
</dbReference>
<evidence type="ECO:0000256" key="1">
    <source>
        <dbReference type="ARBA" id="ARBA00022598"/>
    </source>
</evidence>
<accession>G0GDJ4</accession>
<dbReference type="GO" id="GO:0032267">
    <property type="term" value="F:tRNA(Ile)-lysidine synthase activity"/>
    <property type="evidence" value="ECO:0007669"/>
    <property type="project" value="UniProtKB-EC"/>
</dbReference>
<dbReference type="GO" id="GO:0005524">
    <property type="term" value="F:ATP binding"/>
    <property type="evidence" value="ECO:0007669"/>
    <property type="project" value="UniProtKB-UniRule"/>
</dbReference>
<evidence type="ECO:0000313" key="8">
    <source>
        <dbReference type="EMBL" id="AEJ61341.1"/>
    </source>
</evidence>
<keyword evidence="2 6" id="KW-0819">tRNA processing</keyword>
<organism evidence="8 9">
    <name type="scientific">Winmispira thermophila (strain ATCC 700085 / DSM 6578 / Z-1203)</name>
    <name type="common">Spirochaeta thermophila</name>
    <dbReference type="NCBI Taxonomy" id="869211"/>
    <lineage>
        <taxon>Bacteria</taxon>
        <taxon>Pseudomonadati</taxon>
        <taxon>Spirochaetota</taxon>
        <taxon>Spirochaetia</taxon>
        <taxon>Winmispirales</taxon>
        <taxon>Winmispiraceae</taxon>
        <taxon>Winmispira</taxon>
    </lineage>
</organism>
<dbReference type="SUPFAM" id="SSF52402">
    <property type="entry name" value="Adenine nucleotide alpha hydrolases-like"/>
    <property type="match status" value="1"/>
</dbReference>
<dbReference type="HAMAP" id="MF_01161">
    <property type="entry name" value="tRNA_Ile_lys_synt"/>
    <property type="match status" value="1"/>
</dbReference>
<dbReference type="Proteomes" id="UP000007254">
    <property type="component" value="Chromosome"/>
</dbReference>
<evidence type="ECO:0000256" key="3">
    <source>
        <dbReference type="ARBA" id="ARBA00022741"/>
    </source>
</evidence>
<protein>
    <recommendedName>
        <fullName evidence="6">tRNA(Ile)-lysidine synthase</fullName>
        <ecNumber evidence="6">6.3.4.19</ecNumber>
    </recommendedName>
    <alternativeName>
        <fullName evidence="6">tRNA(Ile)-2-lysyl-cytidine synthase</fullName>
    </alternativeName>
    <alternativeName>
        <fullName evidence="6">tRNA(Ile)-lysidine synthetase</fullName>
    </alternativeName>
</protein>
<reference evidence="8 9" key="1">
    <citation type="submission" date="2011-06" db="EMBL/GenBank/DDBJ databases">
        <title>The complete genome of Spirochaeta thermophila DSM 6578.</title>
        <authorList>
            <consortium name="US DOE Joint Genome Institute (JGI-PGF)"/>
            <person name="Lucas S."/>
            <person name="Lapidus A."/>
            <person name="Bruce D."/>
            <person name="Goodwin L."/>
            <person name="Pitluck S."/>
            <person name="Peters L."/>
            <person name="Kyrpides N."/>
            <person name="Mavromatis K."/>
            <person name="Ivanova N."/>
            <person name="Mikailova N."/>
            <person name="Pagani I."/>
            <person name="Chertkov O."/>
            <person name="Detter J.C."/>
            <person name="Tapia R."/>
            <person name="Han C."/>
            <person name="Land M."/>
            <person name="Hauser L."/>
            <person name="Markowitz V."/>
            <person name="Cheng J.-F."/>
            <person name="Hugenholtz P."/>
            <person name="Woyke T."/>
            <person name="Wu D."/>
            <person name="Spring S."/>
            <person name="Merkhoffer B."/>
            <person name="Schneider S."/>
            <person name="Klenk H.-P."/>
            <person name="Eisen J.A."/>
        </authorList>
    </citation>
    <scope>NUCLEOTIDE SEQUENCE [LARGE SCALE GENOMIC DNA]</scope>
    <source>
        <strain evidence="9">ATCC 700085 / DSM 6578 / Z-1203</strain>
    </source>
</reference>
<gene>
    <name evidence="6" type="primary">tilS</name>
    <name evidence="8" type="ordered locus">Spith_1069</name>
</gene>
<dbReference type="EMBL" id="CP002903">
    <property type="protein sequence ID" value="AEJ61341.1"/>
    <property type="molecule type" value="Genomic_DNA"/>
</dbReference>
<dbReference type="CDD" id="cd01992">
    <property type="entry name" value="TilS_N"/>
    <property type="match status" value="1"/>
</dbReference>
<dbReference type="PANTHER" id="PTHR43033">
    <property type="entry name" value="TRNA(ILE)-LYSIDINE SYNTHASE-RELATED"/>
    <property type="match status" value="1"/>
</dbReference>
<dbReference type="SUPFAM" id="SSF56037">
    <property type="entry name" value="PheT/TilS domain"/>
    <property type="match status" value="1"/>
</dbReference>
<dbReference type="InterPro" id="IPR012795">
    <property type="entry name" value="tRNA_Ile_lys_synt_N"/>
</dbReference>
<dbReference type="OrthoDB" id="9807403at2"/>
<dbReference type="KEGG" id="stq:Spith_1069"/>
<keyword evidence="9" id="KW-1185">Reference proteome</keyword>
<dbReference type="InterPro" id="IPR011063">
    <property type="entry name" value="TilS/TtcA_N"/>
</dbReference>
<dbReference type="EC" id="6.3.4.19" evidence="6"/>
<comment type="subcellular location">
    <subcellularLocation>
        <location evidence="6">Cytoplasm</location>
    </subcellularLocation>
</comment>
<name>G0GDJ4_WINT7</name>
<dbReference type="RefSeq" id="WP_014624694.1">
    <property type="nucleotide sequence ID" value="NC_017583.1"/>
</dbReference>
<dbReference type="AlphaFoldDB" id="G0GDJ4"/>
<dbReference type="GO" id="GO:0006400">
    <property type="term" value="P:tRNA modification"/>
    <property type="evidence" value="ECO:0007669"/>
    <property type="project" value="UniProtKB-UniRule"/>
</dbReference>
<evidence type="ECO:0000256" key="2">
    <source>
        <dbReference type="ARBA" id="ARBA00022694"/>
    </source>
</evidence>